<organism evidence="1 2">
    <name type="scientific">Aromia moschata</name>
    <dbReference type="NCBI Taxonomy" id="1265417"/>
    <lineage>
        <taxon>Eukaryota</taxon>
        <taxon>Metazoa</taxon>
        <taxon>Ecdysozoa</taxon>
        <taxon>Arthropoda</taxon>
        <taxon>Hexapoda</taxon>
        <taxon>Insecta</taxon>
        <taxon>Pterygota</taxon>
        <taxon>Neoptera</taxon>
        <taxon>Endopterygota</taxon>
        <taxon>Coleoptera</taxon>
        <taxon>Polyphaga</taxon>
        <taxon>Cucujiformia</taxon>
        <taxon>Chrysomeloidea</taxon>
        <taxon>Cerambycidae</taxon>
        <taxon>Cerambycinae</taxon>
        <taxon>Callichromatini</taxon>
        <taxon>Aromia</taxon>
    </lineage>
</organism>
<name>A0AAV8YZ84_9CUCU</name>
<keyword evidence="2" id="KW-1185">Reference proteome</keyword>
<gene>
    <name evidence="1" type="ORF">NQ318_015144</name>
</gene>
<protein>
    <submittedName>
        <fullName evidence="1">Uncharacterized protein</fullName>
    </submittedName>
</protein>
<dbReference type="EMBL" id="JAPWTK010000031">
    <property type="protein sequence ID" value="KAJ8956405.1"/>
    <property type="molecule type" value="Genomic_DNA"/>
</dbReference>
<dbReference type="AlphaFoldDB" id="A0AAV8YZ84"/>
<comment type="caution">
    <text evidence="1">The sequence shown here is derived from an EMBL/GenBank/DDBJ whole genome shotgun (WGS) entry which is preliminary data.</text>
</comment>
<accession>A0AAV8YZ84</accession>
<feature type="non-terminal residue" evidence="1">
    <location>
        <position position="68"/>
    </location>
</feature>
<dbReference type="Proteomes" id="UP001162162">
    <property type="component" value="Unassembled WGS sequence"/>
</dbReference>
<sequence>MSLSDIQTVEILILLDVVIKQERRSRYAKYSILSILTAAFPSLRNVTHIPKSGRKCILNDEQKLDEQI</sequence>
<reference evidence="1" key="1">
    <citation type="journal article" date="2023" name="Insect Mol. Biol.">
        <title>Genome sequencing provides insights into the evolution of gene families encoding plant cell wall-degrading enzymes in longhorned beetles.</title>
        <authorList>
            <person name="Shin N.R."/>
            <person name="Okamura Y."/>
            <person name="Kirsch R."/>
            <person name="Pauchet Y."/>
        </authorList>
    </citation>
    <scope>NUCLEOTIDE SEQUENCE</scope>
    <source>
        <strain evidence="1">AMC_N1</strain>
    </source>
</reference>
<evidence type="ECO:0000313" key="1">
    <source>
        <dbReference type="EMBL" id="KAJ8956405.1"/>
    </source>
</evidence>
<proteinExistence type="predicted"/>
<evidence type="ECO:0000313" key="2">
    <source>
        <dbReference type="Proteomes" id="UP001162162"/>
    </source>
</evidence>